<organism evidence="2 3">
    <name type="scientific">Zhenhengia yiwuensis</name>
    <dbReference type="NCBI Taxonomy" id="2763666"/>
    <lineage>
        <taxon>Bacteria</taxon>
        <taxon>Bacillati</taxon>
        <taxon>Bacillota</taxon>
        <taxon>Clostridia</taxon>
        <taxon>Lachnospirales</taxon>
        <taxon>Lachnospiraceae</taxon>
        <taxon>Zhenhengia</taxon>
    </lineage>
</organism>
<feature type="domain" description="Helix-turn-helix type 11" evidence="1">
    <location>
        <begin position="5"/>
        <end position="52"/>
    </location>
</feature>
<dbReference type="EMBL" id="JACRSY010000015">
    <property type="protein sequence ID" value="MBC8579986.1"/>
    <property type="molecule type" value="Genomic_DNA"/>
</dbReference>
<comment type="caution">
    <text evidence="2">The sequence shown here is derived from an EMBL/GenBank/DDBJ whole genome shotgun (WGS) entry which is preliminary data.</text>
</comment>
<name>A0A926EF82_9FIRM</name>
<dbReference type="Gene3D" id="1.10.10.10">
    <property type="entry name" value="Winged helix-like DNA-binding domain superfamily/Winged helix DNA-binding domain"/>
    <property type="match status" value="1"/>
</dbReference>
<keyword evidence="3" id="KW-1185">Reference proteome</keyword>
<dbReference type="InterPro" id="IPR036388">
    <property type="entry name" value="WH-like_DNA-bd_sf"/>
</dbReference>
<evidence type="ECO:0000313" key="2">
    <source>
        <dbReference type="EMBL" id="MBC8579986.1"/>
    </source>
</evidence>
<gene>
    <name evidence="2" type="ORF">H8718_10660</name>
</gene>
<dbReference type="RefSeq" id="WP_249332881.1">
    <property type="nucleotide sequence ID" value="NZ_JACRSY010000015.1"/>
</dbReference>
<dbReference type="AlphaFoldDB" id="A0A926EF82"/>
<evidence type="ECO:0000313" key="3">
    <source>
        <dbReference type="Proteomes" id="UP000655830"/>
    </source>
</evidence>
<dbReference type="Proteomes" id="UP000655830">
    <property type="component" value="Unassembled WGS sequence"/>
</dbReference>
<dbReference type="InterPro" id="IPR036390">
    <property type="entry name" value="WH_DNA-bd_sf"/>
</dbReference>
<dbReference type="Pfam" id="PF08279">
    <property type="entry name" value="HTH_11"/>
    <property type="match status" value="1"/>
</dbReference>
<proteinExistence type="predicted"/>
<reference evidence="2" key="1">
    <citation type="submission" date="2020-08" db="EMBL/GenBank/DDBJ databases">
        <title>Genome public.</title>
        <authorList>
            <person name="Liu C."/>
            <person name="Sun Q."/>
        </authorList>
    </citation>
    <scope>NUCLEOTIDE SEQUENCE</scope>
    <source>
        <strain evidence="2">NSJ-12</strain>
    </source>
</reference>
<dbReference type="InterPro" id="IPR013196">
    <property type="entry name" value="HTH_11"/>
</dbReference>
<evidence type="ECO:0000259" key="1">
    <source>
        <dbReference type="Pfam" id="PF08279"/>
    </source>
</evidence>
<protein>
    <submittedName>
        <fullName evidence="2">HTH domain-containing protein</fullName>
    </submittedName>
</protein>
<sequence>METKDKVLELLKNNAEPMKAAEIAENLGIDKKEIDKAIKTLKSEDVITSPKRCYYTCE</sequence>
<dbReference type="SUPFAM" id="SSF46785">
    <property type="entry name" value="Winged helix' DNA-binding domain"/>
    <property type="match status" value="1"/>
</dbReference>
<accession>A0A926EF82</accession>